<evidence type="ECO:0008006" key="3">
    <source>
        <dbReference type="Google" id="ProtNLM"/>
    </source>
</evidence>
<sequence>MGFEVRLEGPLLRMRFFDALTHADLAGLAEEMLACEARLPVTPSRLSSLTEVTHVEVGFSEMLAFVERRRAVGPRQPIRSALVVTEAVQFGIARMFQTLNDHPLVTVCIFHDEAAALAWLGEAAAVVRNAGAGP</sequence>
<comment type="caution">
    <text evidence="1">The sequence shown here is derived from an EMBL/GenBank/DDBJ whole genome shotgun (WGS) entry which is preliminary data.</text>
</comment>
<proteinExistence type="predicted"/>
<accession>A0AA37QE93</accession>
<dbReference type="Proteomes" id="UP001161325">
    <property type="component" value="Unassembled WGS sequence"/>
</dbReference>
<organism evidence="1 2">
    <name type="scientific">Roseisolibacter agri</name>
    <dbReference type="NCBI Taxonomy" id="2014610"/>
    <lineage>
        <taxon>Bacteria</taxon>
        <taxon>Pseudomonadati</taxon>
        <taxon>Gemmatimonadota</taxon>
        <taxon>Gemmatimonadia</taxon>
        <taxon>Gemmatimonadales</taxon>
        <taxon>Gemmatimonadaceae</taxon>
        <taxon>Roseisolibacter</taxon>
    </lineage>
</organism>
<name>A0AA37QE93_9BACT</name>
<evidence type="ECO:0000313" key="1">
    <source>
        <dbReference type="EMBL" id="GLC25143.1"/>
    </source>
</evidence>
<reference evidence="1" key="1">
    <citation type="submission" date="2022-08" db="EMBL/GenBank/DDBJ databases">
        <title>Draft genome sequencing of Roseisolibacter agri AW1220.</title>
        <authorList>
            <person name="Tobiishi Y."/>
            <person name="Tonouchi A."/>
        </authorList>
    </citation>
    <scope>NUCLEOTIDE SEQUENCE</scope>
    <source>
        <strain evidence="1">AW1220</strain>
    </source>
</reference>
<keyword evidence="2" id="KW-1185">Reference proteome</keyword>
<gene>
    <name evidence="1" type="ORF">rosag_16560</name>
</gene>
<dbReference type="AlphaFoldDB" id="A0AA37QE93"/>
<evidence type="ECO:0000313" key="2">
    <source>
        <dbReference type="Proteomes" id="UP001161325"/>
    </source>
</evidence>
<protein>
    <recommendedName>
        <fullName evidence="3">SpoIIAA-like protein</fullName>
    </recommendedName>
</protein>
<dbReference type="EMBL" id="BRXS01000002">
    <property type="protein sequence ID" value="GLC25143.1"/>
    <property type="molecule type" value="Genomic_DNA"/>
</dbReference>
<dbReference type="RefSeq" id="WP_284349582.1">
    <property type="nucleotide sequence ID" value="NZ_BRXS01000002.1"/>
</dbReference>